<organism evidence="2">
    <name type="scientific">Mucochytrium quahogii</name>
    <dbReference type="NCBI Taxonomy" id="96639"/>
    <lineage>
        <taxon>Eukaryota</taxon>
        <taxon>Sar</taxon>
        <taxon>Stramenopiles</taxon>
        <taxon>Bigyra</taxon>
        <taxon>Labyrinthulomycetes</taxon>
        <taxon>Thraustochytrida</taxon>
        <taxon>Thraustochytriidae</taxon>
        <taxon>Mucochytrium</taxon>
    </lineage>
</organism>
<dbReference type="AlphaFoldDB" id="A0A7S2WHU8"/>
<gene>
    <name evidence="2" type="ORF">QSP1433_LOCUS9458</name>
</gene>
<dbReference type="EMBL" id="HBHK01015083">
    <property type="protein sequence ID" value="CAD9687283.1"/>
    <property type="molecule type" value="Transcribed_RNA"/>
</dbReference>
<feature type="domain" description="PH" evidence="1">
    <location>
        <begin position="15"/>
        <end position="142"/>
    </location>
</feature>
<dbReference type="PROSITE" id="PS50003">
    <property type="entry name" value="PH_DOMAIN"/>
    <property type="match status" value="1"/>
</dbReference>
<protein>
    <recommendedName>
        <fullName evidence="1">PH domain-containing protein</fullName>
    </recommendedName>
</protein>
<dbReference type="SMART" id="SM00233">
    <property type="entry name" value="PH"/>
    <property type="match status" value="1"/>
</dbReference>
<sequence>MVNGEGSTRGILTSAAPLEGPLKLRKTGIGSKWSKRWFVLEGQSLHYYRRRPVNEKDIAVGSVNLWDVKDVTIVDADISVRFNDTQAGFRSAGMSHKSLGETAWRYATLRKSVPEADIALQLRCKDSNEAQMWVNGMFSTALKGQAQRASTEEGGIRKLVP</sequence>
<dbReference type="Pfam" id="PF00169">
    <property type="entry name" value="PH"/>
    <property type="match status" value="1"/>
</dbReference>
<evidence type="ECO:0000259" key="1">
    <source>
        <dbReference type="PROSITE" id="PS50003"/>
    </source>
</evidence>
<reference evidence="2" key="1">
    <citation type="submission" date="2021-01" db="EMBL/GenBank/DDBJ databases">
        <authorList>
            <person name="Corre E."/>
            <person name="Pelletier E."/>
            <person name="Niang G."/>
            <person name="Scheremetjew M."/>
            <person name="Finn R."/>
            <person name="Kale V."/>
            <person name="Holt S."/>
            <person name="Cochrane G."/>
            <person name="Meng A."/>
            <person name="Brown T."/>
            <person name="Cohen L."/>
        </authorList>
    </citation>
    <scope>NUCLEOTIDE SEQUENCE</scope>
    <source>
        <strain evidence="2">NY070348D</strain>
    </source>
</reference>
<dbReference type="CDD" id="cd00821">
    <property type="entry name" value="PH"/>
    <property type="match status" value="1"/>
</dbReference>
<evidence type="ECO:0000313" key="2">
    <source>
        <dbReference type="EMBL" id="CAD9687283.1"/>
    </source>
</evidence>
<dbReference type="Gene3D" id="2.30.29.30">
    <property type="entry name" value="Pleckstrin-homology domain (PH domain)/Phosphotyrosine-binding domain (PTB)"/>
    <property type="match status" value="1"/>
</dbReference>
<accession>A0A7S2WHU8</accession>
<name>A0A7S2WHU8_9STRA</name>
<dbReference type="SUPFAM" id="SSF50729">
    <property type="entry name" value="PH domain-like"/>
    <property type="match status" value="1"/>
</dbReference>
<dbReference type="InterPro" id="IPR001849">
    <property type="entry name" value="PH_domain"/>
</dbReference>
<dbReference type="InterPro" id="IPR011993">
    <property type="entry name" value="PH-like_dom_sf"/>
</dbReference>
<proteinExistence type="predicted"/>